<keyword evidence="2" id="KW-0564">Palmitate</keyword>
<dbReference type="Pfam" id="PF03803">
    <property type="entry name" value="Scramblase"/>
    <property type="match status" value="1"/>
</dbReference>
<proteinExistence type="inferred from homology"/>
<reference evidence="3" key="1">
    <citation type="submission" date="2023-10" db="EMBL/GenBank/DDBJ databases">
        <title>Genome assembly of Pristionchus species.</title>
        <authorList>
            <person name="Yoshida K."/>
            <person name="Sommer R.J."/>
        </authorList>
    </citation>
    <scope>NUCLEOTIDE SEQUENCE</scope>
    <source>
        <strain evidence="3">RS5133</strain>
    </source>
</reference>
<evidence type="ECO:0000256" key="1">
    <source>
        <dbReference type="ARBA" id="ARBA00005350"/>
    </source>
</evidence>
<name>A0AAV5WU66_9BILA</name>
<organism evidence="3 4">
    <name type="scientific">Pristionchus fissidentatus</name>
    <dbReference type="NCBI Taxonomy" id="1538716"/>
    <lineage>
        <taxon>Eukaryota</taxon>
        <taxon>Metazoa</taxon>
        <taxon>Ecdysozoa</taxon>
        <taxon>Nematoda</taxon>
        <taxon>Chromadorea</taxon>
        <taxon>Rhabditida</taxon>
        <taxon>Rhabditina</taxon>
        <taxon>Diplogasteromorpha</taxon>
        <taxon>Diplogasteroidea</taxon>
        <taxon>Neodiplogasteridae</taxon>
        <taxon>Pristionchus</taxon>
    </lineage>
</organism>
<dbReference type="GO" id="GO:0017128">
    <property type="term" value="F:phospholipid scramblase activity"/>
    <property type="evidence" value="ECO:0007669"/>
    <property type="project" value="InterPro"/>
</dbReference>
<feature type="non-terminal residue" evidence="3">
    <location>
        <position position="267"/>
    </location>
</feature>
<evidence type="ECO:0000313" key="3">
    <source>
        <dbReference type="EMBL" id="GMT33297.1"/>
    </source>
</evidence>
<keyword evidence="2" id="KW-0449">Lipoprotein</keyword>
<evidence type="ECO:0000256" key="2">
    <source>
        <dbReference type="RuleBase" id="RU363116"/>
    </source>
</evidence>
<protein>
    <recommendedName>
        <fullName evidence="2">Phospholipid scramblase</fullName>
    </recommendedName>
</protein>
<dbReference type="Proteomes" id="UP001432322">
    <property type="component" value="Unassembled WGS sequence"/>
</dbReference>
<sequence length="267" mass="29635">NTFLQTVYASYQPSVGGSPIVLQPGSSHLHGLWVSLPPHVPGCPPGLEFLYGRDKIVIKEKQQLIEYLAAIEMSNRYTIETPSGEQIYCMGEESRFIQAQLMGSNRGYRIRVVDGYNRVAFTIARPLQFCKWSCCACCSCCQRQGKVEGGGVTIGTMHTRQSCWSSALSIMDEHGEEVLTIDGPCACSYCCSDATFKLRSSSTGAVVGHIKRKFKGCLRSTFTKRNNFEIEFPADIDVKTKASIIGACIMIDFEQFEKAKHNRENGQ</sequence>
<comment type="caution">
    <text evidence="3">The sequence shown here is derived from an EMBL/GenBank/DDBJ whole genome shotgun (WGS) entry which is preliminary data.</text>
</comment>
<keyword evidence="2" id="KW-0106">Calcium</keyword>
<dbReference type="AlphaFoldDB" id="A0AAV5WU66"/>
<dbReference type="PANTHER" id="PTHR23248:SF9">
    <property type="entry name" value="PHOSPHOLIPID SCRAMBLASE"/>
    <property type="match status" value="1"/>
</dbReference>
<dbReference type="PANTHER" id="PTHR23248">
    <property type="entry name" value="PHOSPHOLIPID SCRAMBLASE-RELATED"/>
    <property type="match status" value="1"/>
</dbReference>
<gene>
    <name evidence="3" type="ORF">PFISCL1PPCAC_24594</name>
</gene>
<comment type="similarity">
    <text evidence="1 2">Belongs to the phospholipid scramblase family.</text>
</comment>
<dbReference type="SUPFAM" id="SSF54518">
    <property type="entry name" value="Tubby C-terminal domain-like"/>
    <property type="match status" value="1"/>
</dbReference>
<accession>A0AAV5WU66</accession>
<dbReference type="InterPro" id="IPR005552">
    <property type="entry name" value="Scramblase"/>
</dbReference>
<dbReference type="GO" id="GO:0005886">
    <property type="term" value="C:plasma membrane"/>
    <property type="evidence" value="ECO:0007669"/>
    <property type="project" value="TreeGrafter"/>
</dbReference>
<evidence type="ECO:0000313" key="4">
    <source>
        <dbReference type="Proteomes" id="UP001432322"/>
    </source>
</evidence>
<comment type="function">
    <text evidence="2">May mediate accelerated ATP-independent bidirectional transbilayer migration of phospholipids upon binding calcium ions that results in a loss of phospholipid asymmetry in the plasma membrane.</text>
</comment>
<dbReference type="InterPro" id="IPR025659">
    <property type="entry name" value="Tubby-like_C"/>
</dbReference>
<dbReference type="EMBL" id="BTSY01000006">
    <property type="protein sequence ID" value="GMT33297.1"/>
    <property type="molecule type" value="Genomic_DNA"/>
</dbReference>
<comment type="cofactor">
    <cofactor evidence="2">
        <name>Ca(2+)</name>
        <dbReference type="ChEBI" id="CHEBI:29108"/>
    </cofactor>
</comment>
<keyword evidence="4" id="KW-1185">Reference proteome</keyword>
<feature type="non-terminal residue" evidence="3">
    <location>
        <position position="1"/>
    </location>
</feature>